<dbReference type="Proteomes" id="UP000226437">
    <property type="component" value="Unassembled WGS sequence"/>
</dbReference>
<comment type="caution">
    <text evidence="1">The sequence shown here is derived from an EMBL/GenBank/DDBJ whole genome shotgun (WGS) entry which is preliminary data.</text>
</comment>
<evidence type="ECO:0008006" key="3">
    <source>
        <dbReference type="Google" id="ProtNLM"/>
    </source>
</evidence>
<dbReference type="AlphaFoldDB" id="A0A2G0CI78"/>
<evidence type="ECO:0000313" key="1">
    <source>
        <dbReference type="EMBL" id="PHK99684.1"/>
    </source>
</evidence>
<reference evidence="1 2" key="1">
    <citation type="submission" date="2017-10" db="EMBL/GenBank/DDBJ databases">
        <title>The draft genome sequence of Lewinella marina KCTC 32374.</title>
        <authorList>
            <person name="Wang K."/>
        </authorList>
    </citation>
    <scope>NUCLEOTIDE SEQUENCE [LARGE SCALE GENOMIC DNA]</scope>
    <source>
        <strain evidence="1 2">MKG-38</strain>
    </source>
</reference>
<gene>
    <name evidence="1" type="ORF">CGL56_01140</name>
</gene>
<sequence length="197" mass="23565">MCYFVGVNTFEESDLQLTFPESWVVRKFDETAAYHSVSGHGLKGVDFICLTPEGRLWLIEVKNYRRREERHRTRRRSPEALGEHVGRKFVDTKRLIRIVNRAMRRNWWIALQLFWYDLRKVNQPQSHYWFWAEAERRMSNPRKLVCLLWLETPERNPDYEEATAEALEEWLEPGNELKLAETQRTAGVPVTVTRKQT</sequence>
<accession>A0A2G0CI78</accession>
<keyword evidence="2" id="KW-1185">Reference proteome</keyword>
<protein>
    <recommendedName>
        <fullName evidence="3">NERD domain-containing protein</fullName>
    </recommendedName>
</protein>
<dbReference type="EMBL" id="PDLO01000001">
    <property type="protein sequence ID" value="PHK99684.1"/>
    <property type="molecule type" value="Genomic_DNA"/>
</dbReference>
<organism evidence="1 2">
    <name type="scientific">Neolewinella marina</name>
    <dbReference type="NCBI Taxonomy" id="438751"/>
    <lineage>
        <taxon>Bacteria</taxon>
        <taxon>Pseudomonadati</taxon>
        <taxon>Bacteroidota</taxon>
        <taxon>Saprospiria</taxon>
        <taxon>Saprospirales</taxon>
        <taxon>Lewinellaceae</taxon>
        <taxon>Neolewinella</taxon>
    </lineage>
</organism>
<proteinExistence type="predicted"/>
<name>A0A2G0CI78_9BACT</name>
<evidence type="ECO:0000313" key="2">
    <source>
        <dbReference type="Proteomes" id="UP000226437"/>
    </source>
</evidence>